<keyword evidence="10" id="KW-1185">Reference proteome</keyword>
<protein>
    <submittedName>
        <fullName evidence="9">Stage II sporulation protein E</fullName>
    </submittedName>
</protein>
<dbReference type="PANTHER" id="PTHR43156">
    <property type="entry name" value="STAGE II SPORULATION PROTEIN E-RELATED"/>
    <property type="match status" value="1"/>
</dbReference>
<dbReference type="Gene3D" id="3.60.40.10">
    <property type="entry name" value="PPM-type phosphatase domain"/>
    <property type="match status" value="1"/>
</dbReference>
<evidence type="ECO:0000313" key="10">
    <source>
        <dbReference type="Proteomes" id="UP000266340"/>
    </source>
</evidence>
<dbReference type="InterPro" id="IPR052016">
    <property type="entry name" value="Bact_Sigma-Reg"/>
</dbReference>
<dbReference type="SMART" id="SM00331">
    <property type="entry name" value="PP2C_SIG"/>
    <property type="match status" value="1"/>
</dbReference>
<feature type="transmembrane region" description="Helical" evidence="7">
    <location>
        <begin position="302"/>
        <end position="322"/>
    </location>
</feature>
<dbReference type="InterPro" id="IPR001932">
    <property type="entry name" value="PPM-type_phosphatase-like_dom"/>
</dbReference>
<sequence length="614" mass="67900">MTKEKKRRLALYDGSVFKVMLLAAVLLVFSTALVGFLSYRITEGEVIKKLKTGDLSRIAQAVSGRVEGRIDRALETSQMLADDPAVVKWVRGGEADDELGRLILEKLSRIPGAYDYTNSFIVSAVSNRYWSESGKVLQTLDRSKEDDKWFYETLEAGRKTNIVVDTNARRKDTFVFANVLIGTADKPIGVAGVGLSLSKLAGNFASYGNGGGRRLWLVDVDGKIQLSGDPEQTGDYVSAYLSEETRNELAESESGRELVLETKDENGRMYDMISYPIRSSDLRLWVQIPRSETTGFLDTIKVNTAIAAIVTLILIVFLFANVSRKLADPYKRALRMNEELEMLVEGRTEELGRKNREMTDSIGYANRIQRTVLPSEADLNAAFSEHFVYWKQRDIVGGDFYWLKKSGEVTWVAVGDCTGHGVPGALMTMLSVSLLDRIAAVGEEKSPGRVLAKLNVLLKDTLHQTDPEGLTDDGLELGLCRIEGNKLTYSGAGIRMLVAGEDGVRIVQGDRKAIGYRRTPESYDYADHEFAADSGSAYYLVTDGVIDQNGGPKNVSLGKTKLKNAIESFGAMPLLDQGRQLERELAIYMGQEPQRDDMTLLAFRLAGRSGGREE</sequence>
<dbReference type="Pfam" id="PF07228">
    <property type="entry name" value="SpoIIE"/>
    <property type="match status" value="1"/>
</dbReference>
<evidence type="ECO:0000313" key="9">
    <source>
        <dbReference type="EMBL" id="RIE02883.1"/>
    </source>
</evidence>
<feature type="transmembrane region" description="Helical" evidence="7">
    <location>
        <begin position="21"/>
        <end position="41"/>
    </location>
</feature>
<reference evidence="9 10" key="1">
    <citation type="submission" date="2018-09" db="EMBL/GenBank/DDBJ databases">
        <title>Cohnella cavernae sp. nov., isolated from a karst cave.</title>
        <authorList>
            <person name="Zhu H."/>
        </authorList>
    </citation>
    <scope>NUCLEOTIDE SEQUENCE [LARGE SCALE GENOMIC DNA]</scope>
    <source>
        <strain evidence="9 10">K2E09-144</strain>
    </source>
</reference>
<dbReference type="GO" id="GO:0016791">
    <property type="term" value="F:phosphatase activity"/>
    <property type="evidence" value="ECO:0007669"/>
    <property type="project" value="TreeGrafter"/>
</dbReference>
<dbReference type="GO" id="GO:0005886">
    <property type="term" value="C:plasma membrane"/>
    <property type="evidence" value="ECO:0007669"/>
    <property type="project" value="UniProtKB-SubCell"/>
</dbReference>
<comment type="caution">
    <text evidence="9">The sequence shown here is derived from an EMBL/GenBank/DDBJ whole genome shotgun (WGS) entry which is preliminary data.</text>
</comment>
<proteinExistence type="predicted"/>
<evidence type="ECO:0000256" key="5">
    <source>
        <dbReference type="ARBA" id="ARBA00022989"/>
    </source>
</evidence>
<keyword evidence="4" id="KW-0378">Hydrolase</keyword>
<evidence type="ECO:0000256" key="7">
    <source>
        <dbReference type="SAM" id="Phobius"/>
    </source>
</evidence>
<dbReference type="InterPro" id="IPR033479">
    <property type="entry name" value="dCache_1"/>
</dbReference>
<organism evidence="9 10">
    <name type="scientific">Cohnella faecalis</name>
    <dbReference type="NCBI Taxonomy" id="2315694"/>
    <lineage>
        <taxon>Bacteria</taxon>
        <taxon>Bacillati</taxon>
        <taxon>Bacillota</taxon>
        <taxon>Bacilli</taxon>
        <taxon>Bacillales</taxon>
        <taxon>Paenibacillaceae</taxon>
        <taxon>Cohnella</taxon>
    </lineage>
</organism>
<evidence type="ECO:0000256" key="2">
    <source>
        <dbReference type="ARBA" id="ARBA00022475"/>
    </source>
</evidence>
<keyword evidence="3 7" id="KW-0812">Transmembrane</keyword>
<comment type="subcellular location">
    <subcellularLocation>
        <location evidence="1">Cell membrane</location>
        <topology evidence="1">Multi-pass membrane protein</topology>
    </subcellularLocation>
</comment>
<dbReference type="Gene3D" id="3.30.450.20">
    <property type="entry name" value="PAS domain"/>
    <property type="match status" value="1"/>
</dbReference>
<dbReference type="Proteomes" id="UP000266340">
    <property type="component" value="Unassembled WGS sequence"/>
</dbReference>
<keyword evidence="5 7" id="KW-1133">Transmembrane helix</keyword>
<name>A0A398CJK6_9BACL</name>
<feature type="domain" description="PPM-type phosphatase" evidence="8">
    <location>
        <begin position="378"/>
        <end position="605"/>
    </location>
</feature>
<evidence type="ECO:0000256" key="6">
    <source>
        <dbReference type="ARBA" id="ARBA00023136"/>
    </source>
</evidence>
<dbReference type="InterPro" id="IPR036457">
    <property type="entry name" value="PPM-type-like_dom_sf"/>
</dbReference>
<dbReference type="RefSeq" id="WP_119150912.1">
    <property type="nucleotide sequence ID" value="NZ_JBHSOV010000055.1"/>
</dbReference>
<dbReference type="Pfam" id="PF02743">
    <property type="entry name" value="dCache_1"/>
    <property type="match status" value="1"/>
</dbReference>
<accession>A0A398CJK6</accession>
<evidence type="ECO:0000256" key="3">
    <source>
        <dbReference type="ARBA" id="ARBA00022692"/>
    </source>
</evidence>
<dbReference type="EMBL" id="QXJM01000039">
    <property type="protein sequence ID" value="RIE02883.1"/>
    <property type="molecule type" value="Genomic_DNA"/>
</dbReference>
<keyword evidence="2" id="KW-1003">Cell membrane</keyword>
<evidence type="ECO:0000256" key="4">
    <source>
        <dbReference type="ARBA" id="ARBA00022801"/>
    </source>
</evidence>
<gene>
    <name evidence="9" type="ORF">D3H35_19895</name>
</gene>
<keyword evidence="6 7" id="KW-0472">Membrane</keyword>
<evidence type="ECO:0000259" key="8">
    <source>
        <dbReference type="SMART" id="SM00331"/>
    </source>
</evidence>
<dbReference type="PANTHER" id="PTHR43156:SF9">
    <property type="entry name" value="HAMP DOMAIN-CONTAINING PROTEIN"/>
    <property type="match status" value="1"/>
</dbReference>
<evidence type="ECO:0000256" key="1">
    <source>
        <dbReference type="ARBA" id="ARBA00004651"/>
    </source>
</evidence>
<dbReference type="OrthoDB" id="9763484at2"/>
<dbReference type="AlphaFoldDB" id="A0A398CJK6"/>